<comment type="similarity">
    <text evidence="1">Belongs to the AHA1 family.</text>
</comment>
<dbReference type="CDD" id="cd07814">
    <property type="entry name" value="SRPBCC_CalC_Aha1-like"/>
    <property type="match status" value="2"/>
</dbReference>
<sequence>MSEPMMIRIRAGAPAKAVYHALTDPEAMRVWLDEHAEVDLPHRYAFWGPHTIEGDAPRQRLLHADDRTLRFAWPLGGEESVVEIRLEERGPEETELTLTQTGIPSFAELVAETGALSLAHTFWAVAVANLVDYVEGREPTPKCDFTSPVMRAEVFVGAPPQAVYDSIVDPGTFARWFGAKVEIEPHVGGRWAMGSFETEPSPARITELEPGRRMTLLWEEGLVASWELEESDGGTRLTLVQSGFDEDRPPYGAWMGWLSGIAELRRFHELRPWRPIWLAVHVEGMPQGLLTIEENARAAEG</sequence>
<evidence type="ECO:0000259" key="2">
    <source>
        <dbReference type="Pfam" id="PF08327"/>
    </source>
</evidence>
<evidence type="ECO:0000256" key="1">
    <source>
        <dbReference type="ARBA" id="ARBA00006817"/>
    </source>
</evidence>
<reference evidence="3 4" key="1">
    <citation type="submission" date="2020-08" db="EMBL/GenBank/DDBJ databases">
        <title>Genomic Encyclopedia of Type Strains, Phase III (KMG-III): the genomes of soil and plant-associated and newly described type strains.</title>
        <authorList>
            <person name="Whitman W."/>
        </authorList>
    </citation>
    <scope>NUCLEOTIDE SEQUENCE [LARGE SCALE GENOMIC DNA]</scope>
    <source>
        <strain evidence="3 4">CECT 3303</strain>
    </source>
</reference>
<evidence type="ECO:0000313" key="4">
    <source>
        <dbReference type="Proteomes" id="UP000562352"/>
    </source>
</evidence>
<accession>A0A841D3C4</accession>
<keyword evidence="4" id="KW-1185">Reference proteome</keyword>
<feature type="domain" description="Activator of Hsp90 ATPase homologue 1/2-like C-terminal" evidence="2">
    <location>
        <begin position="158"/>
        <end position="257"/>
    </location>
</feature>
<dbReference type="Pfam" id="PF08327">
    <property type="entry name" value="AHSA1"/>
    <property type="match status" value="2"/>
</dbReference>
<proteinExistence type="inferred from homology"/>
<dbReference type="SUPFAM" id="SSF55961">
    <property type="entry name" value="Bet v1-like"/>
    <property type="match status" value="2"/>
</dbReference>
<feature type="domain" description="Activator of Hsp90 ATPase homologue 1/2-like C-terminal" evidence="2">
    <location>
        <begin position="13"/>
        <end position="134"/>
    </location>
</feature>
<organism evidence="3 4">
    <name type="scientific">Planomonospora venezuelensis</name>
    <dbReference type="NCBI Taxonomy" id="1999"/>
    <lineage>
        <taxon>Bacteria</taxon>
        <taxon>Bacillati</taxon>
        <taxon>Actinomycetota</taxon>
        <taxon>Actinomycetes</taxon>
        <taxon>Streptosporangiales</taxon>
        <taxon>Streptosporangiaceae</taxon>
        <taxon>Planomonospora</taxon>
    </lineage>
</organism>
<evidence type="ECO:0000313" key="3">
    <source>
        <dbReference type="EMBL" id="MBB5961996.1"/>
    </source>
</evidence>
<dbReference type="Gene3D" id="3.30.530.20">
    <property type="match status" value="2"/>
</dbReference>
<dbReference type="EMBL" id="JACHJJ010000003">
    <property type="protein sequence ID" value="MBB5961996.1"/>
    <property type="molecule type" value="Genomic_DNA"/>
</dbReference>
<dbReference type="InterPro" id="IPR013538">
    <property type="entry name" value="ASHA1/2-like_C"/>
</dbReference>
<dbReference type="AlphaFoldDB" id="A0A841D3C4"/>
<dbReference type="InterPro" id="IPR023393">
    <property type="entry name" value="START-like_dom_sf"/>
</dbReference>
<gene>
    <name evidence="3" type="ORF">FHS22_001255</name>
</gene>
<dbReference type="RefSeq" id="WP_184939217.1">
    <property type="nucleotide sequence ID" value="NZ_BAAAWZ010000001.1"/>
</dbReference>
<dbReference type="Proteomes" id="UP000562352">
    <property type="component" value="Unassembled WGS sequence"/>
</dbReference>
<protein>
    <submittedName>
        <fullName evidence="3">Uncharacterized protein YndB with AHSA1/START domain</fullName>
    </submittedName>
</protein>
<comment type="caution">
    <text evidence="3">The sequence shown here is derived from an EMBL/GenBank/DDBJ whole genome shotgun (WGS) entry which is preliminary data.</text>
</comment>
<name>A0A841D3C4_PLAVE</name>